<dbReference type="InterPro" id="IPR050889">
    <property type="entry name" value="Dendritic_Spine_Reg/Scaffold"/>
</dbReference>
<name>A0A1X7SWR5_AMPQE</name>
<reference evidence="4" key="1">
    <citation type="submission" date="2017-05" db="UniProtKB">
        <authorList>
            <consortium name="EnsemblMetazoa"/>
        </authorList>
    </citation>
    <scope>IDENTIFICATION</scope>
</reference>
<dbReference type="Gene3D" id="1.25.40.20">
    <property type="entry name" value="Ankyrin repeat-containing domain"/>
    <property type="match status" value="1"/>
</dbReference>
<dbReference type="InterPro" id="IPR002110">
    <property type="entry name" value="Ankyrin_rpt"/>
</dbReference>
<dbReference type="EnsemblMetazoa" id="Aqu2.1.06558_001">
    <property type="protein sequence ID" value="Aqu2.1.06558_001"/>
    <property type="gene ID" value="Aqu2.1.06558"/>
</dbReference>
<dbReference type="PANTHER" id="PTHR24166:SF48">
    <property type="entry name" value="PROTEIN VAPYRIN"/>
    <property type="match status" value="1"/>
</dbReference>
<keyword evidence="1" id="KW-0677">Repeat</keyword>
<evidence type="ECO:0000256" key="3">
    <source>
        <dbReference type="PROSITE-ProRule" id="PRU00023"/>
    </source>
</evidence>
<evidence type="ECO:0000313" key="4">
    <source>
        <dbReference type="EnsemblMetazoa" id="Aqu2.1.06558_001"/>
    </source>
</evidence>
<proteinExistence type="predicted"/>
<organism evidence="4">
    <name type="scientific">Amphimedon queenslandica</name>
    <name type="common">Sponge</name>
    <dbReference type="NCBI Taxonomy" id="400682"/>
    <lineage>
        <taxon>Eukaryota</taxon>
        <taxon>Metazoa</taxon>
        <taxon>Porifera</taxon>
        <taxon>Demospongiae</taxon>
        <taxon>Heteroscleromorpha</taxon>
        <taxon>Haplosclerida</taxon>
        <taxon>Niphatidae</taxon>
        <taxon>Amphimedon</taxon>
    </lineage>
</organism>
<sequence length="91" mass="10342">MLACQNGHTQIVELLLKDQVDPNVQNKRGHTALMIASAKGHYKVHSNRMVLVESASYYRTPSIFEHFYSQFNDQKPVAIILSCRSDVPLQL</sequence>
<dbReference type="Pfam" id="PF12796">
    <property type="entry name" value="Ank_2"/>
    <property type="match status" value="1"/>
</dbReference>
<evidence type="ECO:0000256" key="1">
    <source>
        <dbReference type="ARBA" id="ARBA00022737"/>
    </source>
</evidence>
<protein>
    <submittedName>
        <fullName evidence="4">Uncharacterized protein</fullName>
    </submittedName>
</protein>
<accession>A0A1X7SWR5</accession>
<dbReference type="AlphaFoldDB" id="A0A1X7SWR5"/>
<dbReference type="SUPFAM" id="SSF48403">
    <property type="entry name" value="Ankyrin repeat"/>
    <property type="match status" value="1"/>
</dbReference>
<dbReference type="InterPro" id="IPR036770">
    <property type="entry name" value="Ankyrin_rpt-contain_sf"/>
</dbReference>
<feature type="repeat" description="ANK" evidence="3">
    <location>
        <begin position="1"/>
        <end position="27"/>
    </location>
</feature>
<dbReference type="PROSITE" id="PS50088">
    <property type="entry name" value="ANK_REPEAT"/>
    <property type="match status" value="1"/>
</dbReference>
<keyword evidence="2 3" id="KW-0040">ANK repeat</keyword>
<dbReference type="PANTHER" id="PTHR24166">
    <property type="entry name" value="ROLLING PEBBLES, ISOFORM B"/>
    <property type="match status" value="1"/>
</dbReference>
<dbReference type="InParanoid" id="A0A1X7SWR5"/>
<evidence type="ECO:0000256" key="2">
    <source>
        <dbReference type="ARBA" id="ARBA00023043"/>
    </source>
</evidence>